<sequence>MIQMERDGDDGKDSTEAHAETSALSSTLLLDHVGQVILTFNSDGLTWELVNSVNHDESTCLGRNLAPKDATEIKFSDVYAVEFIDYGLVHESNLPNVGRCLVGNDHEMYRFTVHGFQRSKTQPSLWVLAVYTFCHKDMQTCQMWVNRINDSLNLELGRPRNILVFVHPKSGKGNGCRTWETVTPIFSRAKVKTKDKWCGHVALMDRFPLLFTCSNQREATIDSVLVRPNSGGTRQWNVTLVCAFNDWELEVVLQFFQFLTSNTNPNEGPDELRWKLCKDESSFGSFIWLVELVWEEVVWGVEFDSFLANVDYLYRPGESFPWKSIWAIKAPSWVSLSGRQLGGGFSLATISCGEDMLWQGVAVCVDVMGKQWITCYYIVLQLMSCGVLCFESFNIQWAIPRRVLDLLYGWQNCNSRTFENEQSSVDQLLENVASSLFEWSMVWGFTTAVTVIVTQKAGQAFNVMASTSNKELYSYDGVVVVGGDGLFNEILNGFLSSRHKAPYPPGPSDINFPVDGNGSVLIHHGSSETVAETTSQNDDQSPLLSSARQQNGSGLSNSRTEDGSCNIDQDCQFPTFPEERLRFGIIPAGSTDAIVMCTTGTRDPITSALHIVLGKRVCLDVAQVVRWKTTSESKVEPSVRYAASFAGYGFYGDVITESEKYRWMGPKRYDYAGTKVFLKHRSYEAEVAYLEVQSEETNSTPERGRLSGRFRALRSPNKSERVICRVNCMVCNKKPDHVSMGSPRTALYPPPEETRWLRSKGRYLSIGAAIIACRNERAPDGLVADAHLSDGFLHLILIKDCPHALYLWHLTQLARRGGTPLNFKFVEHHKTTAFMFTSYGTESVWNLDGEPFQAHQLSAQVFRGLVTLFASGPEV</sequence>
<gene>
    <name evidence="3" type="ORF">FSB_LOCUS29124</name>
</gene>
<reference evidence="3" key="1">
    <citation type="submission" date="2018-02" db="EMBL/GenBank/DDBJ databases">
        <authorList>
            <person name="Cohen D.B."/>
            <person name="Kent A.D."/>
        </authorList>
    </citation>
    <scope>NUCLEOTIDE SEQUENCE</scope>
</reference>
<dbReference type="InterPro" id="IPR017438">
    <property type="entry name" value="ATP-NAD_kinase_N"/>
</dbReference>
<accession>A0A2N9GNR7</accession>
<dbReference type="Gene3D" id="2.60.200.40">
    <property type="match status" value="1"/>
</dbReference>
<dbReference type="AlphaFoldDB" id="A0A2N9GNR7"/>
<dbReference type="GO" id="GO:0016020">
    <property type="term" value="C:membrane"/>
    <property type="evidence" value="ECO:0007669"/>
    <property type="project" value="GOC"/>
</dbReference>
<evidence type="ECO:0000256" key="1">
    <source>
        <dbReference type="SAM" id="MobiDB-lite"/>
    </source>
</evidence>
<dbReference type="GO" id="GO:0006672">
    <property type="term" value="P:ceramide metabolic process"/>
    <property type="evidence" value="ECO:0007669"/>
    <property type="project" value="TreeGrafter"/>
</dbReference>
<organism evidence="3">
    <name type="scientific">Fagus sylvatica</name>
    <name type="common">Beechnut</name>
    <dbReference type="NCBI Taxonomy" id="28930"/>
    <lineage>
        <taxon>Eukaryota</taxon>
        <taxon>Viridiplantae</taxon>
        <taxon>Streptophyta</taxon>
        <taxon>Embryophyta</taxon>
        <taxon>Tracheophyta</taxon>
        <taxon>Spermatophyta</taxon>
        <taxon>Magnoliopsida</taxon>
        <taxon>eudicotyledons</taxon>
        <taxon>Gunneridae</taxon>
        <taxon>Pentapetalae</taxon>
        <taxon>rosids</taxon>
        <taxon>fabids</taxon>
        <taxon>Fagales</taxon>
        <taxon>Fagaceae</taxon>
        <taxon>Fagus</taxon>
    </lineage>
</organism>
<proteinExistence type="predicted"/>
<protein>
    <recommendedName>
        <fullName evidence="2">DAGKc domain-containing protein</fullName>
    </recommendedName>
</protein>
<dbReference type="InterPro" id="IPR016064">
    <property type="entry name" value="NAD/diacylglycerol_kinase_sf"/>
</dbReference>
<dbReference type="GO" id="GO:0001729">
    <property type="term" value="F:ceramide kinase activity"/>
    <property type="evidence" value="ECO:0007669"/>
    <property type="project" value="TreeGrafter"/>
</dbReference>
<dbReference type="PANTHER" id="PTHR12358">
    <property type="entry name" value="SPHINGOSINE KINASE"/>
    <property type="match status" value="1"/>
</dbReference>
<name>A0A2N9GNR7_FAGSY</name>
<dbReference type="Gene3D" id="3.40.50.10330">
    <property type="entry name" value="Probable inorganic polyphosphate/atp-NAD kinase, domain 1"/>
    <property type="match status" value="2"/>
</dbReference>
<feature type="region of interest" description="Disordered" evidence="1">
    <location>
        <begin position="528"/>
        <end position="566"/>
    </location>
</feature>
<dbReference type="PANTHER" id="PTHR12358:SF6">
    <property type="entry name" value="CERAMIDE KINASE"/>
    <property type="match status" value="1"/>
</dbReference>
<evidence type="ECO:0000259" key="2">
    <source>
        <dbReference type="PROSITE" id="PS50146"/>
    </source>
</evidence>
<evidence type="ECO:0000313" key="3">
    <source>
        <dbReference type="EMBL" id="SPD01242.1"/>
    </source>
</evidence>
<feature type="domain" description="DAGKc" evidence="2">
    <location>
        <begin position="410"/>
        <end position="628"/>
    </location>
</feature>
<dbReference type="Pfam" id="PF00781">
    <property type="entry name" value="DAGK_cat"/>
    <property type="match status" value="1"/>
</dbReference>
<dbReference type="SUPFAM" id="SSF111331">
    <property type="entry name" value="NAD kinase/diacylglycerol kinase-like"/>
    <property type="match status" value="1"/>
</dbReference>
<dbReference type="InterPro" id="IPR001206">
    <property type="entry name" value="Diacylglycerol_kinase_cat_dom"/>
</dbReference>
<feature type="compositionally biased region" description="Polar residues" evidence="1">
    <location>
        <begin position="528"/>
        <end position="558"/>
    </location>
</feature>
<dbReference type="InterPro" id="IPR050187">
    <property type="entry name" value="Lipid_Phosphate_FormReg"/>
</dbReference>
<dbReference type="PROSITE" id="PS50146">
    <property type="entry name" value="DAGK"/>
    <property type="match status" value="1"/>
</dbReference>
<dbReference type="EMBL" id="OIVN01002175">
    <property type="protein sequence ID" value="SPD01242.1"/>
    <property type="molecule type" value="Genomic_DNA"/>
</dbReference>